<comment type="caution">
    <text evidence="1">The sequence shown here is derived from an EMBL/GenBank/DDBJ whole genome shotgun (WGS) entry which is preliminary data.</text>
</comment>
<name>A0A644VBM3_9ZZZZ</name>
<accession>A0A644VBM3</accession>
<reference evidence="1" key="1">
    <citation type="submission" date="2019-08" db="EMBL/GenBank/DDBJ databases">
        <authorList>
            <person name="Kucharzyk K."/>
            <person name="Murdoch R.W."/>
            <person name="Higgins S."/>
            <person name="Loffler F."/>
        </authorList>
    </citation>
    <scope>NUCLEOTIDE SEQUENCE</scope>
</reference>
<sequence>MKPPAARPPRRPWRPGRTILPLIAGTFAVAAVMRIGDGVGLALALDAGTGTGGAATTCPDPAANAALLRALEDREQKLSLREGIIADRAQALRLAEQRIDERLATLIAAENALSKTVAVADSGADADVARLVTVYENMKPKEAAPLFETMAPEFAAGFLGKMRPEAAAAVLANLTPEVGYSISVIMAGRNAGAPRR</sequence>
<dbReference type="SUPFAM" id="SSF158791">
    <property type="entry name" value="MgtE N-terminal domain-like"/>
    <property type="match status" value="1"/>
</dbReference>
<dbReference type="AlphaFoldDB" id="A0A644VBM3"/>
<evidence type="ECO:0000313" key="1">
    <source>
        <dbReference type="EMBL" id="MPL88736.1"/>
    </source>
</evidence>
<gene>
    <name evidence="1" type="ORF">SDC9_34763</name>
</gene>
<organism evidence="1">
    <name type="scientific">bioreactor metagenome</name>
    <dbReference type="NCBI Taxonomy" id="1076179"/>
    <lineage>
        <taxon>unclassified sequences</taxon>
        <taxon>metagenomes</taxon>
        <taxon>ecological metagenomes</taxon>
    </lineage>
</organism>
<proteinExistence type="predicted"/>
<evidence type="ECO:0008006" key="2">
    <source>
        <dbReference type="Google" id="ProtNLM"/>
    </source>
</evidence>
<protein>
    <recommendedName>
        <fullName evidence="2">Magnesium transporter MgtE intracellular domain-containing protein</fullName>
    </recommendedName>
</protein>
<dbReference type="EMBL" id="VSSQ01000264">
    <property type="protein sequence ID" value="MPL88736.1"/>
    <property type="molecule type" value="Genomic_DNA"/>
</dbReference>